<evidence type="ECO:0000256" key="2">
    <source>
        <dbReference type="SAM" id="MobiDB-lite"/>
    </source>
</evidence>
<keyword evidence="1" id="KW-0479">Metal-binding</keyword>
<keyword evidence="5" id="KW-1185">Reference proteome</keyword>
<dbReference type="PROSITE" id="PS50157">
    <property type="entry name" value="ZINC_FINGER_C2H2_2"/>
    <property type="match status" value="1"/>
</dbReference>
<dbReference type="InterPro" id="IPR013087">
    <property type="entry name" value="Znf_C2H2_type"/>
</dbReference>
<feature type="compositionally biased region" description="Basic and acidic residues" evidence="2">
    <location>
        <begin position="142"/>
        <end position="164"/>
    </location>
</feature>
<feature type="region of interest" description="Disordered" evidence="2">
    <location>
        <begin position="142"/>
        <end position="214"/>
    </location>
</feature>
<sequence length="214" mass="22998">MESAHDKSSPENSPSGGAGSGGDRADAPLDRTLTNTLEEIVPSSFSMAPATTVDITLALSPQETYGRKRGRAEEHGGGSSSGGGQKGKKKGELLDPPSTDPKCATCGKTFGSWKAVFGHLRSHPERDYRGAFPPPKVWEEMLRQETERRQHGQDEGSSRMEVGRNVEGAAGISLPSGRGFEIDLNDPEEQEANKDGFPFDLNMPAPENDEDDDK</sequence>
<dbReference type="PANTHER" id="PTHR47591:SF13">
    <property type="entry name" value="OS02G0293900 PROTEIN"/>
    <property type="match status" value="1"/>
</dbReference>
<keyword evidence="1" id="KW-0863">Zinc-finger</keyword>
<evidence type="ECO:0000313" key="4">
    <source>
        <dbReference type="EMBL" id="CAK9320814.1"/>
    </source>
</evidence>
<dbReference type="Pfam" id="PF13912">
    <property type="entry name" value="zf-C2H2_6"/>
    <property type="match status" value="1"/>
</dbReference>
<gene>
    <name evidence="4" type="ORF">CITCOLO1_LOCUS12870</name>
</gene>
<feature type="region of interest" description="Disordered" evidence="2">
    <location>
        <begin position="1"/>
        <end position="101"/>
    </location>
</feature>
<dbReference type="Proteomes" id="UP001642487">
    <property type="component" value="Chromosome 4"/>
</dbReference>
<organism evidence="4 5">
    <name type="scientific">Citrullus colocynthis</name>
    <name type="common">colocynth</name>
    <dbReference type="NCBI Taxonomy" id="252529"/>
    <lineage>
        <taxon>Eukaryota</taxon>
        <taxon>Viridiplantae</taxon>
        <taxon>Streptophyta</taxon>
        <taxon>Embryophyta</taxon>
        <taxon>Tracheophyta</taxon>
        <taxon>Spermatophyta</taxon>
        <taxon>Magnoliopsida</taxon>
        <taxon>eudicotyledons</taxon>
        <taxon>Gunneridae</taxon>
        <taxon>Pentapetalae</taxon>
        <taxon>rosids</taxon>
        <taxon>fabids</taxon>
        <taxon>Cucurbitales</taxon>
        <taxon>Cucurbitaceae</taxon>
        <taxon>Benincaseae</taxon>
        <taxon>Citrullus</taxon>
    </lineage>
</organism>
<name>A0ABP0YKB5_9ROSI</name>
<accession>A0ABP0YKB5</accession>
<reference evidence="4 5" key="1">
    <citation type="submission" date="2024-03" db="EMBL/GenBank/DDBJ databases">
        <authorList>
            <person name="Gkanogiannis A."/>
            <person name="Becerra Lopez-Lavalle L."/>
        </authorList>
    </citation>
    <scope>NUCLEOTIDE SEQUENCE [LARGE SCALE GENOMIC DNA]</scope>
</reference>
<protein>
    <recommendedName>
        <fullName evidence="3">C2H2-type domain-containing protein</fullName>
    </recommendedName>
</protein>
<evidence type="ECO:0000259" key="3">
    <source>
        <dbReference type="PROSITE" id="PS50157"/>
    </source>
</evidence>
<proteinExistence type="predicted"/>
<dbReference type="EMBL" id="OZ021738">
    <property type="protein sequence ID" value="CAK9320814.1"/>
    <property type="molecule type" value="Genomic_DNA"/>
</dbReference>
<keyword evidence="1" id="KW-0862">Zinc</keyword>
<dbReference type="PANTHER" id="PTHR47591">
    <property type="entry name" value="ZINC FINGER PROTEIN ZAT2-RELATED"/>
    <property type="match status" value="1"/>
</dbReference>
<evidence type="ECO:0000256" key="1">
    <source>
        <dbReference type="PROSITE-ProRule" id="PRU00042"/>
    </source>
</evidence>
<dbReference type="PROSITE" id="PS00028">
    <property type="entry name" value="ZINC_FINGER_C2H2_1"/>
    <property type="match status" value="1"/>
</dbReference>
<evidence type="ECO:0000313" key="5">
    <source>
        <dbReference type="Proteomes" id="UP001642487"/>
    </source>
</evidence>
<feature type="domain" description="C2H2-type" evidence="3">
    <location>
        <begin position="101"/>
        <end position="128"/>
    </location>
</feature>